<reference evidence="2 3" key="1">
    <citation type="submission" date="2016-03" db="EMBL/GenBank/DDBJ databases">
        <authorList>
            <person name="Ploux O."/>
        </authorList>
    </citation>
    <scope>NUCLEOTIDE SEQUENCE [LARGE SCALE GENOMIC DNA]</scope>
    <source>
        <strain evidence="2 3">R-45370</strain>
    </source>
</reference>
<dbReference type="STRING" id="980561.A1359_07155"/>
<feature type="signal peptide" evidence="1">
    <location>
        <begin position="1"/>
        <end position="27"/>
    </location>
</feature>
<gene>
    <name evidence="2" type="ORF">A1359_07155</name>
</gene>
<keyword evidence="1" id="KW-0732">Signal</keyword>
<dbReference type="GO" id="GO:0061630">
    <property type="term" value="F:ubiquitin protein ligase activity"/>
    <property type="evidence" value="ECO:0007669"/>
    <property type="project" value="TreeGrafter"/>
</dbReference>
<dbReference type="OrthoDB" id="5555650at2"/>
<feature type="chain" id="PRO_5008069122" description="SMP-30/Gluconolactonase/LRE-like region domain-containing protein" evidence="1">
    <location>
        <begin position="28"/>
        <end position="695"/>
    </location>
</feature>
<evidence type="ECO:0000313" key="3">
    <source>
        <dbReference type="Proteomes" id="UP000078476"/>
    </source>
</evidence>
<organism evidence="2 3">
    <name type="scientific">Methylomonas lenta</name>
    <dbReference type="NCBI Taxonomy" id="980561"/>
    <lineage>
        <taxon>Bacteria</taxon>
        <taxon>Pseudomonadati</taxon>
        <taxon>Pseudomonadota</taxon>
        <taxon>Gammaproteobacteria</taxon>
        <taxon>Methylococcales</taxon>
        <taxon>Methylococcaceae</taxon>
        <taxon>Methylomonas</taxon>
    </lineage>
</organism>
<dbReference type="GO" id="GO:0043161">
    <property type="term" value="P:proteasome-mediated ubiquitin-dependent protein catabolic process"/>
    <property type="evidence" value="ECO:0007669"/>
    <property type="project" value="TreeGrafter"/>
</dbReference>
<evidence type="ECO:0008006" key="4">
    <source>
        <dbReference type="Google" id="ProtNLM"/>
    </source>
</evidence>
<dbReference type="AlphaFoldDB" id="A0A177NG67"/>
<proteinExistence type="predicted"/>
<dbReference type="InterPro" id="IPR011042">
    <property type="entry name" value="6-blade_b-propeller_TolB-like"/>
</dbReference>
<dbReference type="EMBL" id="LUUI01000094">
    <property type="protein sequence ID" value="OAI16614.1"/>
    <property type="molecule type" value="Genomic_DNA"/>
</dbReference>
<sequence>MKQPIMLTLKCVALTFSAALMSVSAFAADRIEGRVEANGAPISGADVTLWLAGQGTPQKLAEAKTNDDGSYDLALASGRDDAGVLYLIAAGGEVKLTSSKGPNPAITLMATLGTKPPERVTINELTTVASAWTSAQFLNGTTLSGNKLGLQIAAGNVPNLVNLETGGLGPVIMDPLNSSQTTTLAKLNTLGILLSACVTDIPDACNKLFEVTTPPGGVAPTNTLSAAQNIARYPWHQADKLFGLLDEFYPVPAGKRWREVALIPYLNFAPSAWTLSLVYSGGGYSGVGGTAIDGEGNMWANDNFLVGSQTTIFAWVGGGVSKFAPNGKPLSPMITGFLGGGVDSAGWGIAISADDKVWVTSIIGRTISVFDRKTGQPLSPENGYNFDGKLGQMQGIIITPNGDVWTLDNEHSQVVHLPQGDALKGRILGQIVDGKPVDGTLKVKKPFSLAIDQQDRIWVTNSGSNTVTRFPASDPSNAVEIEVGYSPHGIAIDSKGNAWVANSIGHPGIMEKLAFIKEKFTAKINSLEDSMSSDERAAKEWIDLWDISDKYPGGDVSMIRPDGTILGPFNAGKSMNGAWGIAIDGNDNVWVSNSMSHSITQLCGVRTETCPPEFATGDPISPTSGYIGGLQTITGVILDAAGNAWVANSWDQTNAGFSQVPDEALSTRFAANSAVVFFGLAKPVRTPLIGPAEAQ</sequence>
<protein>
    <recommendedName>
        <fullName evidence="4">SMP-30/Gluconolactonase/LRE-like region domain-containing protein</fullName>
    </recommendedName>
</protein>
<keyword evidence="3" id="KW-1185">Reference proteome</keyword>
<dbReference type="RefSeq" id="WP_066980834.1">
    <property type="nucleotide sequence ID" value="NZ_LUUI01000094.1"/>
</dbReference>
<dbReference type="SUPFAM" id="SSF101898">
    <property type="entry name" value="NHL repeat"/>
    <property type="match status" value="1"/>
</dbReference>
<dbReference type="PANTHER" id="PTHR24104">
    <property type="entry name" value="E3 UBIQUITIN-PROTEIN LIGASE NHLRC1-RELATED"/>
    <property type="match status" value="1"/>
</dbReference>
<name>A0A177NG67_9GAMM</name>
<accession>A0A177NG67</accession>
<dbReference type="Proteomes" id="UP000078476">
    <property type="component" value="Unassembled WGS sequence"/>
</dbReference>
<dbReference type="InterPro" id="IPR050952">
    <property type="entry name" value="TRIM-NHL_E3_ligases"/>
</dbReference>
<evidence type="ECO:0000313" key="2">
    <source>
        <dbReference type="EMBL" id="OAI16614.1"/>
    </source>
</evidence>
<comment type="caution">
    <text evidence="2">The sequence shown here is derived from an EMBL/GenBank/DDBJ whole genome shotgun (WGS) entry which is preliminary data.</text>
</comment>
<evidence type="ECO:0000256" key="1">
    <source>
        <dbReference type="SAM" id="SignalP"/>
    </source>
</evidence>
<dbReference type="PANTHER" id="PTHR24104:SF50">
    <property type="entry name" value="SMP-30_GLUCONOLACTONASE_LRE-LIKE REGION DOMAIN-CONTAINING PROTEIN"/>
    <property type="match status" value="1"/>
</dbReference>
<dbReference type="GO" id="GO:0000209">
    <property type="term" value="P:protein polyubiquitination"/>
    <property type="evidence" value="ECO:0007669"/>
    <property type="project" value="TreeGrafter"/>
</dbReference>
<dbReference type="Gene3D" id="2.120.10.30">
    <property type="entry name" value="TolB, C-terminal domain"/>
    <property type="match status" value="2"/>
</dbReference>